<feature type="transmembrane region" description="Helical" evidence="5">
    <location>
        <begin position="104"/>
        <end position="125"/>
    </location>
</feature>
<evidence type="ECO:0000259" key="6">
    <source>
        <dbReference type="Pfam" id="PF04893"/>
    </source>
</evidence>
<dbReference type="STRING" id="407234.SAMN05421795_10113"/>
<dbReference type="Proteomes" id="UP000186098">
    <property type="component" value="Unassembled WGS sequence"/>
</dbReference>
<evidence type="ECO:0000313" key="7">
    <source>
        <dbReference type="EMBL" id="SIS49147.1"/>
    </source>
</evidence>
<feature type="transmembrane region" description="Helical" evidence="5">
    <location>
        <begin position="131"/>
        <end position="152"/>
    </location>
</feature>
<dbReference type="EMBL" id="FTOM01000001">
    <property type="protein sequence ID" value="SIS49147.1"/>
    <property type="molecule type" value="Genomic_DNA"/>
</dbReference>
<dbReference type="AlphaFoldDB" id="A0A1N7JIJ1"/>
<feature type="domain" description="Yip1" evidence="6">
    <location>
        <begin position="16"/>
        <end position="184"/>
    </location>
</feature>
<dbReference type="RefSeq" id="WP_076362911.1">
    <property type="nucleotide sequence ID" value="NZ_FTOM01000001.1"/>
</dbReference>
<keyword evidence="2 5" id="KW-0812">Transmembrane</keyword>
<dbReference type="GO" id="GO:0016020">
    <property type="term" value="C:membrane"/>
    <property type="evidence" value="ECO:0007669"/>
    <property type="project" value="UniProtKB-SubCell"/>
</dbReference>
<feature type="transmembrane region" description="Helical" evidence="5">
    <location>
        <begin position="74"/>
        <end position="92"/>
    </location>
</feature>
<evidence type="ECO:0000256" key="3">
    <source>
        <dbReference type="ARBA" id="ARBA00022989"/>
    </source>
</evidence>
<accession>A0A1N7JIJ1</accession>
<feature type="transmembrane region" description="Helical" evidence="5">
    <location>
        <begin position="164"/>
        <end position="192"/>
    </location>
</feature>
<evidence type="ECO:0000256" key="5">
    <source>
        <dbReference type="SAM" id="Phobius"/>
    </source>
</evidence>
<evidence type="ECO:0000313" key="8">
    <source>
        <dbReference type="Proteomes" id="UP000186098"/>
    </source>
</evidence>
<proteinExistence type="predicted"/>
<dbReference type="Pfam" id="PF04893">
    <property type="entry name" value="Yip1"/>
    <property type="match status" value="1"/>
</dbReference>
<name>A0A1N7JIJ1_9RHOB</name>
<sequence length="194" mass="20616">MELKLSELLDLGRESVMRPRAAAARVLRLDLSYDAVLTAMGAVIACSAILGYLANVMFPAPVQTPWSVLTGSPLLMVIVQALGVLVTALGMTHVGRLFGGTGGFFGALVLTVWLETVLLGLQVLQVALMPLFPLFAEMLGLAGFVLFFWLLSHFTAELHDFPSVALVFVGTLGTLMAVAVVLSFLLALLGFASH</sequence>
<feature type="transmembrane region" description="Helical" evidence="5">
    <location>
        <begin position="35"/>
        <end position="54"/>
    </location>
</feature>
<evidence type="ECO:0000256" key="1">
    <source>
        <dbReference type="ARBA" id="ARBA00004141"/>
    </source>
</evidence>
<evidence type="ECO:0000256" key="2">
    <source>
        <dbReference type="ARBA" id="ARBA00022692"/>
    </source>
</evidence>
<dbReference type="InterPro" id="IPR006977">
    <property type="entry name" value="Yip1_dom"/>
</dbReference>
<protein>
    <submittedName>
        <fullName evidence="7">Yip1 domain-containing protein</fullName>
    </submittedName>
</protein>
<keyword evidence="3 5" id="KW-1133">Transmembrane helix</keyword>
<keyword evidence="4 5" id="KW-0472">Membrane</keyword>
<evidence type="ECO:0000256" key="4">
    <source>
        <dbReference type="ARBA" id="ARBA00023136"/>
    </source>
</evidence>
<reference evidence="8" key="1">
    <citation type="submission" date="2017-01" db="EMBL/GenBank/DDBJ databases">
        <authorList>
            <person name="Varghese N."/>
            <person name="Submissions S."/>
        </authorList>
    </citation>
    <scope>NUCLEOTIDE SEQUENCE [LARGE SCALE GENOMIC DNA]</scope>
    <source>
        <strain evidence="8">DSM 18714</strain>
    </source>
</reference>
<dbReference type="OrthoDB" id="7688451at2"/>
<gene>
    <name evidence="7" type="ORF">SAMN05421795_10113</name>
</gene>
<organism evidence="7 8">
    <name type="scientific">Phaeovulum vinaykumarii</name>
    <dbReference type="NCBI Taxonomy" id="407234"/>
    <lineage>
        <taxon>Bacteria</taxon>
        <taxon>Pseudomonadati</taxon>
        <taxon>Pseudomonadota</taxon>
        <taxon>Alphaproteobacteria</taxon>
        <taxon>Rhodobacterales</taxon>
        <taxon>Paracoccaceae</taxon>
        <taxon>Phaeovulum</taxon>
    </lineage>
</organism>
<comment type="subcellular location">
    <subcellularLocation>
        <location evidence="1">Membrane</location>
        <topology evidence="1">Multi-pass membrane protein</topology>
    </subcellularLocation>
</comment>
<keyword evidence="8" id="KW-1185">Reference proteome</keyword>